<evidence type="ECO:0000256" key="1">
    <source>
        <dbReference type="SAM" id="MobiDB-lite"/>
    </source>
</evidence>
<comment type="caution">
    <text evidence="3">The sequence shown here is derived from an EMBL/GenBank/DDBJ whole genome shotgun (WGS) entry which is preliminary data.</text>
</comment>
<feature type="compositionally biased region" description="Basic and acidic residues" evidence="1">
    <location>
        <begin position="241"/>
        <end position="259"/>
    </location>
</feature>
<organism evidence="3 4">
    <name type="scientific">Mucor flavus</name>
    <dbReference type="NCBI Taxonomy" id="439312"/>
    <lineage>
        <taxon>Eukaryota</taxon>
        <taxon>Fungi</taxon>
        <taxon>Fungi incertae sedis</taxon>
        <taxon>Mucoromycota</taxon>
        <taxon>Mucoromycotina</taxon>
        <taxon>Mucoromycetes</taxon>
        <taxon>Mucorales</taxon>
        <taxon>Mucorineae</taxon>
        <taxon>Mucoraceae</taxon>
        <taxon>Mucor</taxon>
    </lineage>
</organism>
<feature type="region of interest" description="Disordered" evidence="1">
    <location>
        <begin position="225"/>
        <end position="259"/>
    </location>
</feature>
<feature type="compositionally biased region" description="Basic and acidic residues" evidence="1">
    <location>
        <begin position="141"/>
        <end position="182"/>
    </location>
</feature>
<protein>
    <recommendedName>
        <fullName evidence="2">Coilin tudor domain-containing protein</fullName>
    </recommendedName>
</protein>
<feature type="region of interest" description="Disordered" evidence="1">
    <location>
        <begin position="89"/>
        <end position="123"/>
    </location>
</feature>
<dbReference type="PANTHER" id="PTHR15197:SF0">
    <property type="entry name" value="COILIN"/>
    <property type="match status" value="1"/>
</dbReference>
<keyword evidence="4" id="KW-1185">Reference proteome</keyword>
<feature type="compositionally biased region" description="Basic and acidic residues" evidence="1">
    <location>
        <begin position="440"/>
        <end position="453"/>
    </location>
</feature>
<feature type="region of interest" description="Disordered" evidence="1">
    <location>
        <begin position="437"/>
        <end position="481"/>
    </location>
</feature>
<feature type="compositionally biased region" description="Basic and acidic residues" evidence="1">
    <location>
        <begin position="108"/>
        <end position="123"/>
    </location>
</feature>
<sequence length="489" mass="56584">MRIKLATSSPLPNYNCWFVLTEKNETQTVHHLRRKIVKDLELNSEPSLLQLSMDGFHLLPQSNIQGLLRDGDLINVEQVNSVKPIIKKRKLSSVEESSPPPPPPASKPESKEKKESKSEEKRRLKALEKECLKAQKIKSSKALEKKRSRSEEKAPKQVAEEKKVTEEKVQKSTPFEGKEQTKKRNMRRRELKRRLRTVAVDSLSAQIDTAPALIDQEVQIQNLKPSQLLKKNKNKKRNHMKQMDQRSHVHYPQDQEVAPQEKEIAPQEKEMAVPEQVNNGNHFGRAFVTFVESEKNYKERQNSNFSQEYPIHRKPTLFYANNGLTENELSQPETELVDQAQPAELHQVETITEVEVVQPPVDHVQEEKEINYNDLVQANFSDNVPSVGSKLAIKTLELTSTYTPEISDWKHAILKQIDAENGQVKFEFLPGYGKATTKGGKFDNKKNRKRYDDWYDQPQQHDDDEDEEEEEENEATFEMTDIFEMRIIS</sequence>
<accession>A0ABP9Z0G4</accession>
<feature type="compositionally biased region" description="Acidic residues" evidence="1">
    <location>
        <begin position="462"/>
        <end position="475"/>
    </location>
</feature>
<dbReference type="EMBL" id="BAABUK010000013">
    <property type="protein sequence ID" value="GAA5812583.1"/>
    <property type="molecule type" value="Genomic_DNA"/>
</dbReference>
<evidence type="ECO:0000259" key="2">
    <source>
        <dbReference type="Pfam" id="PF23086"/>
    </source>
</evidence>
<feature type="region of interest" description="Disordered" evidence="1">
    <location>
        <begin position="137"/>
        <end position="190"/>
    </location>
</feature>
<dbReference type="Proteomes" id="UP001473302">
    <property type="component" value="Unassembled WGS sequence"/>
</dbReference>
<dbReference type="InterPro" id="IPR024822">
    <property type="entry name" value="Coilin"/>
</dbReference>
<name>A0ABP9Z0G4_9FUNG</name>
<dbReference type="Pfam" id="PF23086">
    <property type="entry name" value="Tudor_Coilin"/>
    <property type="match status" value="1"/>
</dbReference>
<evidence type="ECO:0000313" key="4">
    <source>
        <dbReference type="Proteomes" id="UP001473302"/>
    </source>
</evidence>
<feature type="domain" description="Coilin tudor" evidence="2">
    <location>
        <begin position="382"/>
        <end position="443"/>
    </location>
</feature>
<feature type="compositionally biased region" description="Basic residues" evidence="1">
    <location>
        <begin position="230"/>
        <end position="240"/>
    </location>
</feature>
<reference evidence="3 4" key="1">
    <citation type="submission" date="2024-04" db="EMBL/GenBank/DDBJ databases">
        <title>genome sequences of Mucor flavus KT1a and Helicostylum pulchrum KT1b strains isolated from the surface of a dry-aged beef.</title>
        <authorList>
            <person name="Toyotome T."/>
            <person name="Hosono M."/>
            <person name="Torimaru M."/>
            <person name="Fukuda K."/>
            <person name="Mikami N."/>
        </authorList>
    </citation>
    <scope>NUCLEOTIDE SEQUENCE [LARGE SCALE GENOMIC DNA]</scope>
    <source>
        <strain evidence="3 4">KT1a</strain>
    </source>
</reference>
<proteinExistence type="predicted"/>
<dbReference type="PANTHER" id="PTHR15197">
    <property type="entry name" value="COILIN P80"/>
    <property type="match status" value="1"/>
</dbReference>
<gene>
    <name evidence="3" type="ORF">MFLAVUS_006040</name>
</gene>
<dbReference type="InterPro" id="IPR056398">
    <property type="entry name" value="Tudor_Coilin"/>
</dbReference>
<evidence type="ECO:0000313" key="3">
    <source>
        <dbReference type="EMBL" id="GAA5812583.1"/>
    </source>
</evidence>